<dbReference type="SUPFAM" id="SSF56935">
    <property type="entry name" value="Porins"/>
    <property type="match status" value="1"/>
</dbReference>
<dbReference type="RefSeq" id="WP_249996722.1">
    <property type="nucleotide sequence ID" value="NZ_CP116221.1"/>
</dbReference>
<keyword evidence="3" id="KW-1185">Reference proteome</keyword>
<dbReference type="Proteomes" id="UP001202717">
    <property type="component" value="Chromosome"/>
</dbReference>
<organism evidence="2 3">
    <name type="scientific">Psychroserpens ponticola</name>
    <dbReference type="NCBI Taxonomy" id="2932268"/>
    <lineage>
        <taxon>Bacteria</taxon>
        <taxon>Pseudomonadati</taxon>
        <taxon>Bacteroidota</taxon>
        <taxon>Flavobacteriia</taxon>
        <taxon>Flavobacteriales</taxon>
        <taxon>Flavobacteriaceae</taxon>
        <taxon>Psychroserpens</taxon>
    </lineage>
</organism>
<feature type="chain" id="PRO_5046565891" evidence="1">
    <location>
        <begin position="19"/>
        <end position="648"/>
    </location>
</feature>
<evidence type="ECO:0000313" key="2">
    <source>
        <dbReference type="EMBL" id="WCO01029.1"/>
    </source>
</evidence>
<reference evidence="2 3" key="1">
    <citation type="submission" date="2023-01" db="EMBL/GenBank/DDBJ databases">
        <title>Psychroserpens ponticola sp. nov., isolated from seawater.</title>
        <authorList>
            <person name="Kristyanto S."/>
            <person name="Jung J."/>
            <person name="Kim J.M."/>
            <person name="Jeon C.O."/>
        </authorList>
    </citation>
    <scope>NUCLEOTIDE SEQUENCE [LARGE SCALE GENOMIC DNA]</scope>
    <source>
        <strain evidence="2 3">MSW6</strain>
    </source>
</reference>
<proteinExistence type="predicted"/>
<sequence>MRILFLFTLFLLSLTSYSQNQVKKLQTQNESVLDTSKFSNSKSKKGDIYNEKASIEQYLIISSKRDTTYVDTTLSIRKDYKFNYLRKDNFELISFSNIGQTYNSLSKNLVSKSTLPLFGARARHFNYMEIEDINYYYVPTPFTELFFKTAFEQGQVLDAFFSVNTSPQFNFSIAYKGLRSLGNYQHILTSTGNLRFTTNFHTKNHRYNIRAHIVTQDLLNQENGGIKDEDIQNFESGNEDFIDRAVFDPQFENAESILRGKRFYLEHEYKFSNSTDSIANVLRAGQIISFEDKYYQFDQTQENEYFGEAFISSIVDRTTLEDFYNRFYLNFEHQVLGNFQFNLDYHNYNYGYNSVTILDNETLPNRIKESTFALGGIYSNNFGKLFVSSELKFNLNGDIKGDMFNANAQYKFTNDFQLKASLFTSSSAPSFNHLLYKSGYINYNWSNSDTYKNVNTRQFLFELNSAKIVNLTFDYTNIDNYTFFTKIDEGVNSIQSSDQINYLRVKINKEIKYGKFALENTIMYQNVIEGDNMVNVPDFISRNTLYYSNHFFKKALFLQTGVTLNYFSEYYMDAYDPLLAEFYVQNDTEIGNFPRLDFFLNAKIRQTRIFFKAEHFNAAFTGYDYFSAPNYPYRDFAIRFGLVWDFFL</sequence>
<dbReference type="Pfam" id="PF14121">
    <property type="entry name" value="Porin_10"/>
    <property type="match status" value="1"/>
</dbReference>
<dbReference type="EMBL" id="CP116221">
    <property type="protein sequence ID" value="WCO01029.1"/>
    <property type="molecule type" value="Genomic_DNA"/>
</dbReference>
<gene>
    <name evidence="2" type="ORF">MUN68_013265</name>
</gene>
<name>A0ABY7RVA3_9FLAO</name>
<evidence type="ECO:0000313" key="3">
    <source>
        <dbReference type="Proteomes" id="UP001202717"/>
    </source>
</evidence>
<keyword evidence="1" id="KW-0732">Signal</keyword>
<evidence type="ECO:0000256" key="1">
    <source>
        <dbReference type="SAM" id="SignalP"/>
    </source>
</evidence>
<accession>A0ABY7RVA3</accession>
<protein>
    <submittedName>
        <fullName evidence="2">Porin</fullName>
    </submittedName>
</protein>
<dbReference type="InterPro" id="IPR025631">
    <property type="entry name" value="Porin_10"/>
</dbReference>
<feature type="signal peptide" evidence="1">
    <location>
        <begin position="1"/>
        <end position="18"/>
    </location>
</feature>